<evidence type="ECO:0000313" key="3">
    <source>
        <dbReference type="Proteomes" id="UP000828390"/>
    </source>
</evidence>
<feature type="compositionally biased region" description="Polar residues" evidence="1">
    <location>
        <begin position="44"/>
        <end position="54"/>
    </location>
</feature>
<name>A0A9D4DHE4_DREPO</name>
<dbReference type="AlphaFoldDB" id="A0A9D4DHE4"/>
<reference evidence="2" key="1">
    <citation type="journal article" date="2019" name="bioRxiv">
        <title>The Genome of the Zebra Mussel, Dreissena polymorpha: A Resource for Invasive Species Research.</title>
        <authorList>
            <person name="McCartney M.A."/>
            <person name="Auch B."/>
            <person name="Kono T."/>
            <person name="Mallez S."/>
            <person name="Zhang Y."/>
            <person name="Obille A."/>
            <person name="Becker A."/>
            <person name="Abrahante J.E."/>
            <person name="Garbe J."/>
            <person name="Badalamenti J.P."/>
            <person name="Herman A."/>
            <person name="Mangelson H."/>
            <person name="Liachko I."/>
            <person name="Sullivan S."/>
            <person name="Sone E.D."/>
            <person name="Koren S."/>
            <person name="Silverstein K.A.T."/>
            <person name="Beckman K.B."/>
            <person name="Gohl D.M."/>
        </authorList>
    </citation>
    <scope>NUCLEOTIDE SEQUENCE</scope>
    <source>
        <strain evidence="2">Duluth1</strain>
        <tissue evidence="2">Whole animal</tissue>
    </source>
</reference>
<comment type="caution">
    <text evidence="2">The sequence shown here is derived from an EMBL/GenBank/DDBJ whole genome shotgun (WGS) entry which is preliminary data.</text>
</comment>
<feature type="region of interest" description="Disordered" evidence="1">
    <location>
        <begin position="1"/>
        <end position="58"/>
    </location>
</feature>
<proteinExistence type="predicted"/>
<organism evidence="2 3">
    <name type="scientific">Dreissena polymorpha</name>
    <name type="common">Zebra mussel</name>
    <name type="synonym">Mytilus polymorpha</name>
    <dbReference type="NCBI Taxonomy" id="45954"/>
    <lineage>
        <taxon>Eukaryota</taxon>
        <taxon>Metazoa</taxon>
        <taxon>Spiralia</taxon>
        <taxon>Lophotrochozoa</taxon>
        <taxon>Mollusca</taxon>
        <taxon>Bivalvia</taxon>
        <taxon>Autobranchia</taxon>
        <taxon>Heteroconchia</taxon>
        <taxon>Euheterodonta</taxon>
        <taxon>Imparidentia</taxon>
        <taxon>Neoheterodontei</taxon>
        <taxon>Myida</taxon>
        <taxon>Dreissenoidea</taxon>
        <taxon>Dreissenidae</taxon>
        <taxon>Dreissena</taxon>
    </lineage>
</organism>
<dbReference type="EMBL" id="JAIWYP010000010">
    <property type="protein sequence ID" value="KAH3748132.1"/>
    <property type="molecule type" value="Genomic_DNA"/>
</dbReference>
<evidence type="ECO:0000313" key="2">
    <source>
        <dbReference type="EMBL" id="KAH3748132.1"/>
    </source>
</evidence>
<reference evidence="2" key="2">
    <citation type="submission" date="2020-11" db="EMBL/GenBank/DDBJ databases">
        <authorList>
            <person name="McCartney M.A."/>
            <person name="Auch B."/>
            <person name="Kono T."/>
            <person name="Mallez S."/>
            <person name="Becker A."/>
            <person name="Gohl D.M."/>
            <person name="Silverstein K.A.T."/>
            <person name="Koren S."/>
            <person name="Bechman K.B."/>
            <person name="Herman A."/>
            <person name="Abrahante J.E."/>
            <person name="Garbe J."/>
        </authorList>
    </citation>
    <scope>NUCLEOTIDE SEQUENCE</scope>
    <source>
        <strain evidence="2">Duluth1</strain>
        <tissue evidence="2">Whole animal</tissue>
    </source>
</reference>
<keyword evidence="3" id="KW-1185">Reference proteome</keyword>
<accession>A0A9D4DHE4</accession>
<gene>
    <name evidence="2" type="ORF">DPMN_182569</name>
</gene>
<evidence type="ECO:0000256" key="1">
    <source>
        <dbReference type="SAM" id="MobiDB-lite"/>
    </source>
</evidence>
<sequence length="100" mass="11931">MNPPPTQQQQSQQAKTHKPTINANNPVTPKQQQQTPLRTQFQRHNWQPKNNESSPLHIHRKKLNLNRYRPNPIIMRHSQHKRQALAPPFPIYFRHAYGLY</sequence>
<dbReference type="Proteomes" id="UP000828390">
    <property type="component" value="Unassembled WGS sequence"/>
</dbReference>
<feature type="compositionally biased region" description="Low complexity" evidence="1">
    <location>
        <begin position="28"/>
        <end position="43"/>
    </location>
</feature>
<protein>
    <submittedName>
        <fullName evidence="2">Uncharacterized protein</fullName>
    </submittedName>
</protein>